<evidence type="ECO:0000259" key="1">
    <source>
        <dbReference type="PROSITE" id="PS50965"/>
    </source>
</evidence>
<comment type="caution">
    <text evidence="2">The sequence shown here is derived from an EMBL/GenBank/DDBJ whole genome shotgun (WGS) entry which is preliminary data.</text>
</comment>
<dbReference type="EMBL" id="BAUV01000038">
    <property type="protein sequence ID" value="GAE36610.1"/>
    <property type="molecule type" value="Genomic_DNA"/>
</dbReference>
<dbReference type="Proteomes" id="UP000018896">
    <property type="component" value="Unassembled WGS sequence"/>
</dbReference>
<sequence>MIVKPREKPLRLKILQALLKRTPLHHPNYHAIKKQLARETAGFKGEQAVNYPLRYVSDKHHLILHDIRLPHQNYFFQMDTLILSSQFFLILEIKNMKGTLFFDPEFHQLIQTYEGQKEVYQDPCAQVDLQVYQFEQWLNQYGFIDIPLVSLVISANSKAILKTNPGNSQVAEKVIRGDALPVKFAQIQKSFQQESVTKGDLKKLVNCLLNKHTPQNPLLLSQFNVTKDQLIKGVFCPHCAHVPISRIHGSWFCSKCRLKSVYAHIGALKDYALLIKSEITNREAREFLQLENAATVTKILKSLQLPYFGVNKGRVHSLMFED</sequence>
<dbReference type="OrthoDB" id="569879at2"/>
<gene>
    <name evidence="2" type="ORF">JCM9157_3810</name>
</gene>
<name>W4QWW0_HALA3</name>
<accession>W4QWW0</accession>
<organism evidence="2 3">
    <name type="scientific">Halalkalibacter akibai (strain ATCC 43226 / DSM 21942 / CIP 109018 / JCM 9157 / 1139)</name>
    <name type="common">Bacillus akibai</name>
    <dbReference type="NCBI Taxonomy" id="1236973"/>
    <lineage>
        <taxon>Bacteria</taxon>
        <taxon>Bacillati</taxon>
        <taxon>Bacillota</taxon>
        <taxon>Bacilli</taxon>
        <taxon>Bacillales</taxon>
        <taxon>Bacillaceae</taxon>
        <taxon>Halalkalibacter</taxon>
    </lineage>
</organism>
<feature type="domain" description="NERD" evidence="1">
    <location>
        <begin position="41"/>
        <end position="157"/>
    </location>
</feature>
<dbReference type="InterPro" id="IPR011528">
    <property type="entry name" value="NERD"/>
</dbReference>
<evidence type="ECO:0000313" key="2">
    <source>
        <dbReference type="EMBL" id="GAE36610.1"/>
    </source>
</evidence>
<evidence type="ECO:0000313" key="3">
    <source>
        <dbReference type="Proteomes" id="UP000018896"/>
    </source>
</evidence>
<proteinExistence type="predicted"/>
<dbReference type="Pfam" id="PF08378">
    <property type="entry name" value="NERD"/>
    <property type="match status" value="1"/>
</dbReference>
<keyword evidence="3" id="KW-1185">Reference proteome</keyword>
<dbReference type="eggNOG" id="COG0551">
    <property type="taxonomic scope" value="Bacteria"/>
</dbReference>
<reference evidence="2 3" key="1">
    <citation type="journal article" date="2014" name="Genome Announc.">
        <title>Draft Genome Sequences of Three Alkaliphilic Bacillus Strains, Bacillus wakoensis JCM 9140T, Bacillus akibai JCM 9157T, and Bacillus hemicellulosilyticus JCM 9152T.</title>
        <authorList>
            <person name="Yuki M."/>
            <person name="Oshima K."/>
            <person name="Suda W."/>
            <person name="Oshida Y."/>
            <person name="Kitamura K."/>
            <person name="Iida T."/>
            <person name="Hattori M."/>
            <person name="Ohkuma M."/>
        </authorList>
    </citation>
    <scope>NUCLEOTIDE SEQUENCE [LARGE SCALE GENOMIC DNA]</scope>
    <source>
        <strain evidence="2 3">JCM 9157</strain>
    </source>
</reference>
<dbReference type="STRING" id="1236973.JCM9157_3810"/>
<dbReference type="RefSeq" id="WP_035666681.1">
    <property type="nucleotide sequence ID" value="NZ_BAUV01000038.1"/>
</dbReference>
<dbReference type="AlphaFoldDB" id="W4QWW0"/>
<protein>
    <recommendedName>
        <fullName evidence="1">NERD domain-containing protein</fullName>
    </recommendedName>
</protein>
<dbReference type="PROSITE" id="PS50965">
    <property type="entry name" value="NERD"/>
    <property type="match status" value="1"/>
</dbReference>